<comment type="caution">
    <text evidence="2">The sequence shown here is derived from an EMBL/GenBank/DDBJ whole genome shotgun (WGS) entry which is preliminary data.</text>
</comment>
<evidence type="ECO:0000313" key="2">
    <source>
        <dbReference type="EMBL" id="GGN05988.1"/>
    </source>
</evidence>
<accession>A0ABQ2IF69</accession>
<evidence type="ECO:0008006" key="4">
    <source>
        <dbReference type="Google" id="ProtNLM"/>
    </source>
</evidence>
<protein>
    <recommendedName>
        <fullName evidence="4">Major facilitator superfamily (MFS) profile domain-containing protein</fullName>
    </recommendedName>
</protein>
<sequence>MALGGPVMAVGRLSLDVLGREPILLLLLVFVLSAVSFAVEPGLLSL</sequence>
<keyword evidence="1" id="KW-0472">Membrane</keyword>
<name>A0ABQ2IF69_9PSEU</name>
<reference evidence="3" key="1">
    <citation type="journal article" date="2019" name="Int. J. Syst. Evol. Microbiol.">
        <title>The Global Catalogue of Microorganisms (GCM) 10K type strain sequencing project: providing services to taxonomists for standard genome sequencing and annotation.</title>
        <authorList>
            <consortium name="The Broad Institute Genomics Platform"/>
            <consortium name="The Broad Institute Genome Sequencing Center for Infectious Disease"/>
            <person name="Wu L."/>
            <person name="Ma J."/>
        </authorList>
    </citation>
    <scope>NUCLEOTIDE SEQUENCE [LARGE SCALE GENOMIC DNA]</scope>
    <source>
        <strain evidence="3">CGMCC 4.7319</strain>
    </source>
</reference>
<gene>
    <name evidence="2" type="ORF">GCM10011609_51720</name>
</gene>
<dbReference type="EMBL" id="BMNC01000007">
    <property type="protein sequence ID" value="GGN05988.1"/>
    <property type="molecule type" value="Genomic_DNA"/>
</dbReference>
<organism evidence="2 3">
    <name type="scientific">Lentzea pudingi</name>
    <dbReference type="NCBI Taxonomy" id="1789439"/>
    <lineage>
        <taxon>Bacteria</taxon>
        <taxon>Bacillati</taxon>
        <taxon>Actinomycetota</taxon>
        <taxon>Actinomycetes</taxon>
        <taxon>Pseudonocardiales</taxon>
        <taxon>Pseudonocardiaceae</taxon>
        <taxon>Lentzea</taxon>
    </lineage>
</organism>
<dbReference type="Proteomes" id="UP000597656">
    <property type="component" value="Unassembled WGS sequence"/>
</dbReference>
<feature type="transmembrane region" description="Helical" evidence="1">
    <location>
        <begin position="23"/>
        <end position="44"/>
    </location>
</feature>
<keyword evidence="1" id="KW-1133">Transmembrane helix</keyword>
<proteinExistence type="predicted"/>
<keyword evidence="1" id="KW-0812">Transmembrane</keyword>
<evidence type="ECO:0000256" key="1">
    <source>
        <dbReference type="SAM" id="Phobius"/>
    </source>
</evidence>
<keyword evidence="3" id="KW-1185">Reference proteome</keyword>
<evidence type="ECO:0000313" key="3">
    <source>
        <dbReference type="Proteomes" id="UP000597656"/>
    </source>
</evidence>